<keyword evidence="1" id="KW-0802">TPR repeat</keyword>
<feature type="repeat" description="TPR" evidence="1">
    <location>
        <begin position="114"/>
        <end position="147"/>
    </location>
</feature>
<dbReference type="Gene3D" id="2.60.120.620">
    <property type="entry name" value="q2cbj1_9rhob like domain"/>
    <property type="match status" value="1"/>
</dbReference>
<evidence type="ECO:0000256" key="1">
    <source>
        <dbReference type="PROSITE-ProRule" id="PRU00339"/>
    </source>
</evidence>
<protein>
    <recommendedName>
        <fullName evidence="4">Tetratricopeptide repeat protein</fullName>
    </recommendedName>
</protein>
<dbReference type="InterPro" id="IPR019734">
    <property type="entry name" value="TPR_rpt"/>
</dbReference>
<dbReference type="InterPro" id="IPR012668">
    <property type="entry name" value="CHP02466"/>
</dbReference>
<dbReference type="AlphaFoldDB" id="A0A418NWQ1"/>
<proteinExistence type="predicted"/>
<gene>
    <name evidence="2" type="ORF">D2V07_01970</name>
</gene>
<dbReference type="InterPro" id="IPR011990">
    <property type="entry name" value="TPR-like_helical_dom_sf"/>
</dbReference>
<feature type="repeat" description="TPR" evidence="1">
    <location>
        <begin position="313"/>
        <end position="346"/>
    </location>
</feature>
<keyword evidence="3" id="KW-1185">Reference proteome</keyword>
<evidence type="ECO:0008006" key="4">
    <source>
        <dbReference type="Google" id="ProtNLM"/>
    </source>
</evidence>
<dbReference type="Pfam" id="PF13759">
    <property type="entry name" value="2OG-FeII_Oxy_5"/>
    <property type="match status" value="1"/>
</dbReference>
<dbReference type="OrthoDB" id="9783136at2"/>
<comment type="caution">
    <text evidence="2">The sequence shown here is derived from an EMBL/GenBank/DDBJ whole genome shotgun (WGS) entry which is preliminary data.</text>
</comment>
<organism evidence="2 3">
    <name type="scientific">Aurantiacibacter zhengii</name>
    <dbReference type="NCBI Taxonomy" id="2307003"/>
    <lineage>
        <taxon>Bacteria</taxon>
        <taxon>Pseudomonadati</taxon>
        <taxon>Pseudomonadota</taxon>
        <taxon>Alphaproteobacteria</taxon>
        <taxon>Sphingomonadales</taxon>
        <taxon>Erythrobacteraceae</taxon>
        <taxon>Aurantiacibacter</taxon>
    </lineage>
</organism>
<accession>A0A418NWQ1</accession>
<reference evidence="2 3" key="1">
    <citation type="submission" date="2018-08" db="EMBL/GenBank/DDBJ databases">
        <title>Erythrobacter zhengii sp.nov., a bacterium isolated from deep-sea sediment.</title>
        <authorList>
            <person name="Fang C."/>
            <person name="Wu Y.-H."/>
            <person name="Sun C."/>
            <person name="Wang H."/>
            <person name="Cheng H."/>
            <person name="Meng F.-X."/>
            <person name="Wang C.-S."/>
            <person name="Xu X.-W."/>
        </authorList>
    </citation>
    <scope>NUCLEOTIDE SEQUENCE [LARGE SCALE GENOMIC DNA]</scope>
    <source>
        <strain evidence="2 3">V18</strain>
    </source>
</reference>
<dbReference type="RefSeq" id="WP_119584325.1">
    <property type="nucleotide sequence ID" value="NZ_CAWODQ010000001.1"/>
</dbReference>
<dbReference type="Pfam" id="PF14559">
    <property type="entry name" value="TPR_19"/>
    <property type="match status" value="1"/>
</dbReference>
<evidence type="ECO:0000313" key="3">
    <source>
        <dbReference type="Proteomes" id="UP000286576"/>
    </source>
</evidence>
<dbReference type="PROSITE" id="PS50005">
    <property type="entry name" value="TPR"/>
    <property type="match status" value="2"/>
</dbReference>
<name>A0A418NWQ1_9SPHN</name>
<dbReference type="PANTHER" id="PTHR12558:SF13">
    <property type="entry name" value="CELL DIVISION CYCLE PROTEIN 27 HOMOLOG"/>
    <property type="match status" value="1"/>
</dbReference>
<dbReference type="SMART" id="SM00028">
    <property type="entry name" value="TPR"/>
    <property type="match status" value="6"/>
</dbReference>
<dbReference type="EMBL" id="QXFL01000001">
    <property type="protein sequence ID" value="RIV89047.1"/>
    <property type="molecule type" value="Genomic_DNA"/>
</dbReference>
<dbReference type="PANTHER" id="PTHR12558">
    <property type="entry name" value="CELL DIVISION CYCLE 16,23,27"/>
    <property type="match status" value="1"/>
</dbReference>
<sequence length="575" mass="62340">MAARPVMIGLSAQDYAAQAMAAAQRGDRVSALATLAQGTAAHPKDGQLWHYSASLRLQSGDPAGAAEHFGKASALVPANFDWAIDHAIALSAAGRNEEALDVLAKIERQARSHAHYWSTRGNAARGAGKMALSAEYYDKALAIEPARPKALHGRAAVALERGETGAAARFDRALAVLQSDPEAWLGKAQALDAEGRVEEARELAQMLVDRIPRWQAALKFLAQLRLAAAEPDFASHYGEAAKKAPGDTAIFTEWAHQYYGLGEPGKALEVIRQARRTFPDAARLALVEAFYAGAAGENAAAEALFASLSDDTEERWVHEGRHALRQGELDRAEEALAKAIAHNPGSISAWAGRDFVWRLTGNERAHWLHGQEGLVRLMELEDADKVLPPAIAVLEQIHENSPFPLGQSLRGGTQTRGRLFDRTEPAIIALGQAIEATLERYREGLPPADESHPLLRHRDNPWAIKGSWSVRLSGGGDYHAPHVHPQGILSSALYLVLPPMNDADDTKAGWLELDRPPPDLGLDLDPLYTLRPREGHLALFPSTLYHGTVPFSQSRRMTVAFDVQPAMNGGWATGI</sequence>
<dbReference type="Gene3D" id="1.25.40.10">
    <property type="entry name" value="Tetratricopeptide repeat domain"/>
    <property type="match status" value="2"/>
</dbReference>
<evidence type="ECO:0000313" key="2">
    <source>
        <dbReference type="EMBL" id="RIV89047.1"/>
    </source>
</evidence>
<dbReference type="SUPFAM" id="SSF48452">
    <property type="entry name" value="TPR-like"/>
    <property type="match status" value="2"/>
</dbReference>
<dbReference type="Proteomes" id="UP000286576">
    <property type="component" value="Unassembled WGS sequence"/>
</dbReference>
<dbReference type="Pfam" id="PF13432">
    <property type="entry name" value="TPR_16"/>
    <property type="match status" value="2"/>
</dbReference>